<evidence type="ECO:0000256" key="7">
    <source>
        <dbReference type="ARBA" id="ARBA00023136"/>
    </source>
</evidence>
<accession>A0A942UUN8</accession>
<keyword evidence="6 8" id="KW-1133">Transmembrane helix</keyword>
<evidence type="ECO:0000256" key="4">
    <source>
        <dbReference type="ARBA" id="ARBA00022692"/>
    </source>
</evidence>
<evidence type="ECO:0000256" key="6">
    <source>
        <dbReference type="ARBA" id="ARBA00022989"/>
    </source>
</evidence>
<comment type="subcellular location">
    <subcellularLocation>
        <location evidence="1">Cell membrane</location>
        <topology evidence="1">Multi-pass membrane protein</topology>
    </subcellularLocation>
</comment>
<protein>
    <submittedName>
        <fullName evidence="9">Rod shape-determining protein MreD</fullName>
    </submittedName>
</protein>
<feature type="transmembrane region" description="Helical" evidence="8">
    <location>
        <begin position="95"/>
        <end position="120"/>
    </location>
</feature>
<keyword evidence="10" id="KW-1185">Reference proteome</keyword>
<dbReference type="PIRSF" id="PIRSF037497">
    <property type="entry name" value="MreD_Clostridium/Treponema_prd"/>
    <property type="match status" value="1"/>
</dbReference>
<evidence type="ECO:0000313" key="9">
    <source>
        <dbReference type="EMBL" id="MBS4537176.1"/>
    </source>
</evidence>
<dbReference type="Proteomes" id="UP000724672">
    <property type="component" value="Unassembled WGS sequence"/>
</dbReference>
<dbReference type="InterPro" id="IPR017225">
    <property type="entry name" value="Cell_shape_determin_MreD_prd"/>
</dbReference>
<evidence type="ECO:0000256" key="2">
    <source>
        <dbReference type="ARBA" id="ARBA00007776"/>
    </source>
</evidence>
<feature type="transmembrane region" description="Helical" evidence="8">
    <location>
        <begin position="64"/>
        <end position="83"/>
    </location>
</feature>
<name>A0A942UUN8_9FIRM</name>
<dbReference type="NCBIfam" id="TIGR03426">
    <property type="entry name" value="shape_MreD"/>
    <property type="match status" value="1"/>
</dbReference>
<reference evidence="9" key="1">
    <citation type="submission" date="2019-12" db="EMBL/GenBank/DDBJ databases">
        <title>Clostridiaceae gen. nov. sp. nov., isolated from sediment in Xinjiang, China.</title>
        <authorList>
            <person name="Zhang R."/>
        </authorList>
    </citation>
    <scope>NUCLEOTIDE SEQUENCE</scope>
    <source>
        <strain evidence="9">D2Q-11</strain>
    </source>
</reference>
<comment type="caution">
    <text evidence="9">The sequence shown here is derived from an EMBL/GenBank/DDBJ whole genome shotgun (WGS) entry which is preliminary data.</text>
</comment>
<evidence type="ECO:0000256" key="3">
    <source>
        <dbReference type="ARBA" id="ARBA00022475"/>
    </source>
</evidence>
<dbReference type="AlphaFoldDB" id="A0A942UUN8"/>
<dbReference type="InterPro" id="IPR007227">
    <property type="entry name" value="Cell_shape_determining_MreD"/>
</dbReference>
<evidence type="ECO:0000313" key="10">
    <source>
        <dbReference type="Proteomes" id="UP000724672"/>
    </source>
</evidence>
<proteinExistence type="inferred from homology"/>
<dbReference type="Pfam" id="PF04093">
    <property type="entry name" value="MreD"/>
    <property type="match status" value="1"/>
</dbReference>
<keyword evidence="7 8" id="KW-0472">Membrane</keyword>
<evidence type="ECO:0000256" key="8">
    <source>
        <dbReference type="SAM" id="Phobius"/>
    </source>
</evidence>
<keyword evidence="5" id="KW-0133">Cell shape</keyword>
<sequence length="167" mass="18857">MRIFSIIALFLLSFILQSTVFQYIAIFDVIPNTNLILIILVALFKNKKVGGTAGLIIGLLQDILFGNAIGVHGLIYFSIGYFIGVINPTVSKDNAISSFILTFLFTIISNIMFFFIYYFSSVNITFVEMIREIAIIEAIYNGVLSILLYKVMKKLFISPNLRFSRRG</sequence>
<keyword evidence="3" id="KW-1003">Cell membrane</keyword>
<dbReference type="EMBL" id="WSFT01000013">
    <property type="protein sequence ID" value="MBS4537176.1"/>
    <property type="molecule type" value="Genomic_DNA"/>
</dbReference>
<organism evidence="9 10">
    <name type="scientific">Anaeromonas frigoriresistens</name>
    <dbReference type="NCBI Taxonomy" id="2683708"/>
    <lineage>
        <taxon>Bacteria</taxon>
        <taxon>Bacillati</taxon>
        <taxon>Bacillota</taxon>
        <taxon>Tissierellia</taxon>
        <taxon>Tissierellales</taxon>
        <taxon>Thermohalobacteraceae</taxon>
        <taxon>Anaeromonas</taxon>
    </lineage>
</organism>
<gene>
    <name evidence="9" type="primary">mreD</name>
    <name evidence="9" type="ORF">GOQ27_01805</name>
</gene>
<comment type="similarity">
    <text evidence="2">Belongs to the MreD family.</text>
</comment>
<evidence type="ECO:0000256" key="1">
    <source>
        <dbReference type="ARBA" id="ARBA00004651"/>
    </source>
</evidence>
<dbReference type="RefSeq" id="WP_203365106.1">
    <property type="nucleotide sequence ID" value="NZ_WSFT01000013.1"/>
</dbReference>
<dbReference type="GO" id="GO:0005886">
    <property type="term" value="C:plasma membrane"/>
    <property type="evidence" value="ECO:0007669"/>
    <property type="project" value="UniProtKB-SubCell"/>
</dbReference>
<feature type="transmembrane region" description="Helical" evidence="8">
    <location>
        <begin position="132"/>
        <end position="152"/>
    </location>
</feature>
<dbReference type="GO" id="GO:0008360">
    <property type="term" value="P:regulation of cell shape"/>
    <property type="evidence" value="ECO:0007669"/>
    <property type="project" value="UniProtKB-KW"/>
</dbReference>
<keyword evidence="4 8" id="KW-0812">Transmembrane</keyword>
<evidence type="ECO:0000256" key="5">
    <source>
        <dbReference type="ARBA" id="ARBA00022960"/>
    </source>
</evidence>